<organism evidence="1">
    <name type="scientific">viral metagenome</name>
    <dbReference type="NCBI Taxonomy" id="1070528"/>
    <lineage>
        <taxon>unclassified sequences</taxon>
        <taxon>metagenomes</taxon>
        <taxon>organismal metagenomes</taxon>
    </lineage>
</organism>
<proteinExistence type="predicted"/>
<dbReference type="EMBL" id="MN740785">
    <property type="protein sequence ID" value="QHU11433.1"/>
    <property type="molecule type" value="Genomic_DNA"/>
</dbReference>
<protein>
    <submittedName>
        <fullName evidence="1">Uncharacterized protein</fullName>
    </submittedName>
</protein>
<sequence>MRHRPTDFTYTISCIDLQSFLSSEAKTLGFRSLQLHHPDDDRPRPCPGHGWVTWDHPLEDQQIMEWKRLTGLEFLIHHPHMRNIGFFSFLVIEGAYYCYHEGAYAHDDNPFKIRTFELHGAPSQENDVSTIVMLRDPQFLHIQRDTLGADGQKEDHLCFSKTTHRCDVCRTIQEVLVLHVSDAQCLLCFSCFNRLYQNLKTSS</sequence>
<reference evidence="1" key="1">
    <citation type="journal article" date="2020" name="Nature">
        <title>Giant virus diversity and host interactions through global metagenomics.</title>
        <authorList>
            <person name="Schulz F."/>
            <person name="Roux S."/>
            <person name="Paez-Espino D."/>
            <person name="Jungbluth S."/>
            <person name="Walsh D.A."/>
            <person name="Denef V.J."/>
            <person name="McMahon K.D."/>
            <person name="Konstantinidis K.T."/>
            <person name="Eloe-Fadrosh E.A."/>
            <person name="Kyrpides N.C."/>
            <person name="Woyke T."/>
        </authorList>
    </citation>
    <scope>NUCLEOTIDE SEQUENCE</scope>
    <source>
        <strain evidence="1">GVMAG-S-1101169-75</strain>
    </source>
</reference>
<evidence type="ECO:0000313" key="1">
    <source>
        <dbReference type="EMBL" id="QHU11433.1"/>
    </source>
</evidence>
<dbReference type="AlphaFoldDB" id="A0A6C0K1J2"/>
<accession>A0A6C0K1J2</accession>
<name>A0A6C0K1J2_9ZZZZ</name>